<feature type="compositionally biased region" description="Polar residues" evidence="11">
    <location>
        <begin position="78"/>
        <end position="88"/>
    </location>
</feature>
<dbReference type="PRINTS" id="PR01374">
    <property type="entry name" value="TONBPROTEIN"/>
</dbReference>
<organism evidence="13 14">
    <name type="scientific">Methylopila turkensis</name>
    <dbReference type="NCBI Taxonomy" id="1437816"/>
    <lineage>
        <taxon>Bacteria</taxon>
        <taxon>Pseudomonadati</taxon>
        <taxon>Pseudomonadota</taxon>
        <taxon>Alphaproteobacteria</taxon>
        <taxon>Hyphomicrobiales</taxon>
        <taxon>Methylopilaceae</taxon>
        <taxon>Methylopila</taxon>
    </lineage>
</organism>
<evidence type="ECO:0000256" key="8">
    <source>
        <dbReference type="ARBA" id="ARBA00022989"/>
    </source>
</evidence>
<keyword evidence="6" id="KW-0812">Transmembrane</keyword>
<comment type="function">
    <text evidence="10">Interacts with outer membrane receptor proteins that carry out high-affinity binding and energy dependent uptake into the periplasmic space of specific substrates. It could act to transduce energy from the cytoplasmic membrane to specific energy-requiring processes in the outer membrane, resulting in the release into the periplasm of ligands bound by these outer membrane proteins.</text>
</comment>
<gene>
    <name evidence="13" type="ORF">GCM10008174_20110</name>
</gene>
<evidence type="ECO:0000256" key="10">
    <source>
        <dbReference type="RuleBase" id="RU362123"/>
    </source>
</evidence>
<keyword evidence="7 10" id="KW-0653">Protein transport</keyword>
<dbReference type="AlphaFoldDB" id="A0A9W6JQP6"/>
<dbReference type="Proteomes" id="UP001143309">
    <property type="component" value="Unassembled WGS sequence"/>
</dbReference>
<keyword evidence="4 10" id="KW-1003">Cell membrane</keyword>
<dbReference type="RefSeq" id="WP_271200736.1">
    <property type="nucleotide sequence ID" value="NZ_BSFL01000002.1"/>
</dbReference>
<keyword evidence="9" id="KW-0472">Membrane</keyword>
<dbReference type="SUPFAM" id="SSF74653">
    <property type="entry name" value="TolA/TonB C-terminal domain"/>
    <property type="match status" value="1"/>
</dbReference>
<sequence>MAHADALTLLSDDRGTARDIARWTLAGAVILAAHAGVWVVLQNAPPTAGVEAPPAIEMDLVPPPSGEAQTADAGASVADSQASAESANEATPEETETVEDEPETLPELTPDETPPPPDETVTAEAEPEPVEALELPPDLVEVPDDVTPAVALPPEDMVVAKEEEPEKPKPIAKKPEPKRPVERRREPEREQARRPTRQPPPAANSAAQRAGGASGVASNSGAARAAAADYSRRISGLLAANKRYPAAAQAQRLQGRGSIAFTVSRSGGVSGVTITSSTGHSIIDAEMQATVRRAAGSFPPFPADMPGASKRFTVPMSFSVPR</sequence>
<dbReference type="GO" id="GO:0055085">
    <property type="term" value="P:transmembrane transport"/>
    <property type="evidence" value="ECO:0007669"/>
    <property type="project" value="InterPro"/>
</dbReference>
<feature type="domain" description="TonB C-terminal" evidence="12">
    <location>
        <begin position="229"/>
        <end position="322"/>
    </location>
</feature>
<dbReference type="GO" id="GO:0031992">
    <property type="term" value="F:energy transducer activity"/>
    <property type="evidence" value="ECO:0007669"/>
    <property type="project" value="InterPro"/>
</dbReference>
<evidence type="ECO:0000256" key="11">
    <source>
        <dbReference type="SAM" id="MobiDB-lite"/>
    </source>
</evidence>
<dbReference type="PANTHER" id="PTHR33446">
    <property type="entry name" value="PROTEIN TONB-RELATED"/>
    <property type="match status" value="1"/>
</dbReference>
<dbReference type="EMBL" id="BSFL01000002">
    <property type="protein sequence ID" value="GLK80270.1"/>
    <property type="molecule type" value="Genomic_DNA"/>
</dbReference>
<evidence type="ECO:0000256" key="1">
    <source>
        <dbReference type="ARBA" id="ARBA00004383"/>
    </source>
</evidence>
<protein>
    <recommendedName>
        <fullName evidence="10">Protein TonB</fullName>
    </recommendedName>
</protein>
<comment type="subcellular location">
    <subcellularLocation>
        <location evidence="1 10">Cell inner membrane</location>
        <topology evidence="1 10">Single-pass membrane protein</topology>
        <orientation evidence="1 10">Periplasmic side</orientation>
    </subcellularLocation>
</comment>
<dbReference type="GO" id="GO:0005886">
    <property type="term" value="C:plasma membrane"/>
    <property type="evidence" value="ECO:0007669"/>
    <property type="project" value="UniProtKB-SubCell"/>
</dbReference>
<evidence type="ECO:0000256" key="7">
    <source>
        <dbReference type="ARBA" id="ARBA00022927"/>
    </source>
</evidence>
<evidence type="ECO:0000256" key="2">
    <source>
        <dbReference type="ARBA" id="ARBA00006555"/>
    </source>
</evidence>
<keyword evidence="10" id="KW-0735">Signal-anchor</keyword>
<evidence type="ECO:0000256" key="3">
    <source>
        <dbReference type="ARBA" id="ARBA00022448"/>
    </source>
</evidence>
<comment type="similarity">
    <text evidence="2 10">Belongs to the TonB family.</text>
</comment>
<dbReference type="GO" id="GO:0015891">
    <property type="term" value="P:siderophore transport"/>
    <property type="evidence" value="ECO:0007669"/>
    <property type="project" value="InterPro"/>
</dbReference>
<dbReference type="NCBIfam" id="TIGR01352">
    <property type="entry name" value="tonB_Cterm"/>
    <property type="match status" value="1"/>
</dbReference>
<evidence type="ECO:0000259" key="12">
    <source>
        <dbReference type="PROSITE" id="PS52015"/>
    </source>
</evidence>
<evidence type="ECO:0000256" key="9">
    <source>
        <dbReference type="ARBA" id="ARBA00023136"/>
    </source>
</evidence>
<reference evidence="13" key="2">
    <citation type="submission" date="2023-01" db="EMBL/GenBank/DDBJ databases">
        <authorList>
            <person name="Sun Q."/>
            <person name="Evtushenko L."/>
        </authorList>
    </citation>
    <scope>NUCLEOTIDE SEQUENCE</scope>
    <source>
        <strain evidence="13">VKM B-2748</strain>
    </source>
</reference>
<dbReference type="InterPro" id="IPR003538">
    <property type="entry name" value="TonB"/>
</dbReference>
<evidence type="ECO:0000256" key="6">
    <source>
        <dbReference type="ARBA" id="ARBA00022692"/>
    </source>
</evidence>
<feature type="region of interest" description="Disordered" evidence="11">
    <location>
        <begin position="55"/>
        <end position="228"/>
    </location>
</feature>
<evidence type="ECO:0000256" key="4">
    <source>
        <dbReference type="ARBA" id="ARBA00022475"/>
    </source>
</evidence>
<keyword evidence="8" id="KW-1133">Transmembrane helix</keyword>
<feature type="compositionally biased region" description="Low complexity" evidence="11">
    <location>
        <begin position="203"/>
        <end position="228"/>
    </location>
</feature>
<dbReference type="GO" id="GO:0030288">
    <property type="term" value="C:outer membrane-bounded periplasmic space"/>
    <property type="evidence" value="ECO:0007669"/>
    <property type="project" value="InterPro"/>
</dbReference>
<evidence type="ECO:0000313" key="13">
    <source>
        <dbReference type="EMBL" id="GLK80270.1"/>
    </source>
</evidence>
<proteinExistence type="inferred from homology"/>
<dbReference type="GO" id="GO:0015031">
    <property type="term" value="P:protein transport"/>
    <property type="evidence" value="ECO:0007669"/>
    <property type="project" value="UniProtKB-UniRule"/>
</dbReference>
<dbReference type="InterPro" id="IPR051045">
    <property type="entry name" value="TonB-dependent_transducer"/>
</dbReference>
<keyword evidence="14" id="KW-1185">Reference proteome</keyword>
<keyword evidence="5 10" id="KW-0997">Cell inner membrane</keyword>
<name>A0A9W6JQP6_9HYPH</name>
<dbReference type="PROSITE" id="PS52015">
    <property type="entry name" value="TONB_CTD"/>
    <property type="match status" value="1"/>
</dbReference>
<feature type="compositionally biased region" description="Basic and acidic residues" evidence="11">
    <location>
        <begin position="158"/>
        <end position="193"/>
    </location>
</feature>
<dbReference type="InterPro" id="IPR037682">
    <property type="entry name" value="TonB_C"/>
</dbReference>
<dbReference type="InterPro" id="IPR006260">
    <property type="entry name" value="TonB/TolA_C"/>
</dbReference>
<feature type="compositionally biased region" description="Acidic residues" evidence="11">
    <location>
        <begin position="91"/>
        <end position="104"/>
    </location>
</feature>
<feature type="compositionally biased region" description="Low complexity" evidence="11">
    <location>
        <begin position="132"/>
        <end position="148"/>
    </location>
</feature>
<dbReference type="Gene3D" id="3.30.1150.10">
    <property type="match status" value="1"/>
</dbReference>
<reference evidence="13" key="1">
    <citation type="journal article" date="2014" name="Int. J. Syst. Evol. Microbiol.">
        <title>Complete genome sequence of Corynebacterium casei LMG S-19264T (=DSM 44701T), isolated from a smear-ripened cheese.</title>
        <authorList>
            <consortium name="US DOE Joint Genome Institute (JGI-PGF)"/>
            <person name="Walter F."/>
            <person name="Albersmeier A."/>
            <person name="Kalinowski J."/>
            <person name="Ruckert C."/>
        </authorList>
    </citation>
    <scope>NUCLEOTIDE SEQUENCE</scope>
    <source>
        <strain evidence="13">VKM B-2748</strain>
    </source>
</reference>
<accession>A0A9W6JQP6</accession>
<keyword evidence="3 10" id="KW-0813">Transport</keyword>
<evidence type="ECO:0000313" key="14">
    <source>
        <dbReference type="Proteomes" id="UP001143309"/>
    </source>
</evidence>
<comment type="caution">
    <text evidence="13">The sequence shown here is derived from an EMBL/GenBank/DDBJ whole genome shotgun (WGS) entry which is preliminary data.</text>
</comment>
<evidence type="ECO:0000256" key="5">
    <source>
        <dbReference type="ARBA" id="ARBA00022519"/>
    </source>
</evidence>
<dbReference type="Pfam" id="PF03544">
    <property type="entry name" value="TonB_C"/>
    <property type="match status" value="1"/>
</dbReference>